<feature type="domain" description="Elp3/MiaA/NifB-like radical SAM core" evidence="5">
    <location>
        <begin position="82"/>
        <end position="307"/>
    </location>
</feature>
<dbReference type="SUPFAM" id="SSF102114">
    <property type="entry name" value="Radical SAM enzymes"/>
    <property type="match status" value="1"/>
</dbReference>
<feature type="region of interest" description="Disordered" evidence="4">
    <location>
        <begin position="1"/>
        <end position="53"/>
    </location>
</feature>
<dbReference type="GO" id="GO:0016829">
    <property type="term" value="F:lyase activity"/>
    <property type="evidence" value="ECO:0007669"/>
    <property type="project" value="UniProtKB-KW"/>
</dbReference>
<feature type="compositionally biased region" description="Basic and acidic residues" evidence="4">
    <location>
        <begin position="36"/>
        <end position="48"/>
    </location>
</feature>
<keyword evidence="3" id="KW-0411">Iron-sulfur</keyword>
<protein>
    <submittedName>
        <fullName evidence="6">DNA repair photolyase</fullName>
    </submittedName>
</protein>
<dbReference type="SFLD" id="SFLDG01084">
    <property type="entry name" value="Uncharacterised_Radical_SAM_Su"/>
    <property type="match status" value="1"/>
</dbReference>
<evidence type="ECO:0000256" key="4">
    <source>
        <dbReference type="SAM" id="MobiDB-lite"/>
    </source>
</evidence>
<proteinExistence type="predicted"/>
<dbReference type="PANTHER" id="PTHR43432:SF3">
    <property type="entry name" value="SLR0285 PROTEIN"/>
    <property type="match status" value="1"/>
</dbReference>
<dbReference type="InterPro" id="IPR006638">
    <property type="entry name" value="Elp3/MiaA/NifB-like_rSAM"/>
</dbReference>
<dbReference type="PATRIC" id="fig|1489064.4.peg.3668"/>
<evidence type="ECO:0000256" key="1">
    <source>
        <dbReference type="ARBA" id="ARBA00022723"/>
    </source>
</evidence>
<sequence length="386" mass="43520">MEQITEKTSENQEGLAKGILHPDARRGRGAVTNRMGRFESYQRERTDDGWGSLDEGERLQTEISPDPSRSVISKNKSPDIPFELSFNPYKGCEHGCIYCFARPTHAYLGHSPGVDFERLIYVKDAAAELLGKELSKKSYKCQAIAFGANTDPYQPIEREQKITRQALEVCEAFNQPVGIITKGYLVMRDADILQRMAQKNLVSVAISVTTLDRKLARAMEPRASTPSKRLDAVRQLTELGVPVSVLMAPIIPALNDHEIERVLGLSARAGAVSCSYVLLRLPGEIRDLWVEWLCLHYPNRANRVMGILKSMRGGRDYDARWGKRMRGEGVFAQLIADRFALARKRYGLNKRSLRYLDVSQFTVPPDLKKTECKKRTLSSDQLDLFG</sequence>
<dbReference type="Proteomes" id="UP000035444">
    <property type="component" value="Unassembled WGS sequence"/>
</dbReference>
<gene>
    <name evidence="6" type="ORF">WH96_11745</name>
</gene>
<dbReference type="GO" id="GO:0046872">
    <property type="term" value="F:metal ion binding"/>
    <property type="evidence" value="ECO:0007669"/>
    <property type="project" value="UniProtKB-KW"/>
</dbReference>
<dbReference type="RefSeq" id="WP_047764549.1">
    <property type="nucleotide sequence ID" value="NZ_LAQL01000007.1"/>
</dbReference>
<dbReference type="OrthoDB" id="9785699at2"/>
<evidence type="ECO:0000259" key="5">
    <source>
        <dbReference type="SMART" id="SM00729"/>
    </source>
</evidence>
<keyword evidence="1" id="KW-0479">Metal-binding</keyword>
<evidence type="ECO:0000256" key="2">
    <source>
        <dbReference type="ARBA" id="ARBA00023004"/>
    </source>
</evidence>
<dbReference type="InterPro" id="IPR007197">
    <property type="entry name" value="rSAM"/>
</dbReference>
<dbReference type="InterPro" id="IPR040086">
    <property type="entry name" value="MJ0683-like"/>
</dbReference>
<name>A0A0H2MIK4_9PROT</name>
<dbReference type="InterPro" id="IPR058240">
    <property type="entry name" value="rSAM_sf"/>
</dbReference>
<dbReference type="SMART" id="SM00729">
    <property type="entry name" value="Elp3"/>
    <property type="match status" value="1"/>
</dbReference>
<accession>A0A0H2MIK4</accession>
<keyword evidence="7" id="KW-1185">Reference proteome</keyword>
<keyword evidence="6" id="KW-0456">Lyase</keyword>
<comment type="caution">
    <text evidence="6">The sequence shown here is derived from an EMBL/GenBank/DDBJ whole genome shotgun (WGS) entry which is preliminary data.</text>
</comment>
<reference evidence="6 7" key="1">
    <citation type="submission" date="2015-03" db="EMBL/GenBank/DDBJ databases">
        <title>Genome Sequence of Kiloniella spongiae MEBiC09566, isolated from a marine sponge.</title>
        <authorList>
            <person name="Shao Z."/>
            <person name="Wang L."/>
            <person name="Li X."/>
        </authorList>
    </citation>
    <scope>NUCLEOTIDE SEQUENCE [LARGE SCALE GENOMIC DNA]</scope>
    <source>
        <strain evidence="6 7">MEBiC09566</strain>
    </source>
</reference>
<dbReference type="GO" id="GO:0051536">
    <property type="term" value="F:iron-sulfur cluster binding"/>
    <property type="evidence" value="ECO:0007669"/>
    <property type="project" value="UniProtKB-KW"/>
</dbReference>
<dbReference type="PANTHER" id="PTHR43432">
    <property type="entry name" value="SLR0285 PROTEIN"/>
    <property type="match status" value="1"/>
</dbReference>
<dbReference type="AlphaFoldDB" id="A0A0H2MIK4"/>
<organism evidence="6 7">
    <name type="scientific">Kiloniella spongiae</name>
    <dbReference type="NCBI Taxonomy" id="1489064"/>
    <lineage>
        <taxon>Bacteria</taxon>
        <taxon>Pseudomonadati</taxon>
        <taxon>Pseudomonadota</taxon>
        <taxon>Alphaproteobacteria</taxon>
        <taxon>Rhodospirillales</taxon>
        <taxon>Kiloniellaceae</taxon>
        <taxon>Kiloniella</taxon>
    </lineage>
</organism>
<evidence type="ECO:0000313" key="6">
    <source>
        <dbReference type="EMBL" id="KLN60577.1"/>
    </source>
</evidence>
<dbReference type="Pfam" id="PF04055">
    <property type="entry name" value="Radical_SAM"/>
    <property type="match status" value="1"/>
</dbReference>
<keyword evidence="2" id="KW-0408">Iron</keyword>
<dbReference type="CDD" id="cd01335">
    <property type="entry name" value="Radical_SAM"/>
    <property type="match status" value="1"/>
</dbReference>
<dbReference type="Gene3D" id="3.80.30.30">
    <property type="match status" value="1"/>
</dbReference>
<dbReference type="EMBL" id="LAQL01000007">
    <property type="protein sequence ID" value="KLN60577.1"/>
    <property type="molecule type" value="Genomic_DNA"/>
</dbReference>
<dbReference type="SFLD" id="SFLDS00029">
    <property type="entry name" value="Radical_SAM"/>
    <property type="match status" value="1"/>
</dbReference>
<dbReference type="NCBIfam" id="NF033668">
    <property type="entry name" value="rSAM_PA0069"/>
    <property type="match status" value="1"/>
</dbReference>
<evidence type="ECO:0000256" key="3">
    <source>
        <dbReference type="ARBA" id="ARBA00023014"/>
    </source>
</evidence>
<evidence type="ECO:0000313" key="7">
    <source>
        <dbReference type="Proteomes" id="UP000035444"/>
    </source>
</evidence>
<feature type="compositionally biased region" description="Basic and acidic residues" evidence="4">
    <location>
        <begin position="1"/>
        <end position="10"/>
    </location>
</feature>